<accession>A0A8D8MH85</accession>
<reference evidence="2" key="1">
    <citation type="submission" date="2021-05" db="EMBL/GenBank/DDBJ databases">
        <authorList>
            <person name="Alioto T."/>
            <person name="Alioto T."/>
            <person name="Gomez Garrido J."/>
        </authorList>
    </citation>
    <scope>NUCLEOTIDE SEQUENCE</scope>
</reference>
<protein>
    <submittedName>
        <fullName evidence="2">Uncharacterized protein</fullName>
    </submittedName>
</protein>
<feature type="region of interest" description="Disordered" evidence="1">
    <location>
        <begin position="88"/>
        <end position="116"/>
    </location>
</feature>
<proteinExistence type="predicted"/>
<dbReference type="EMBL" id="HBUF01057743">
    <property type="protein sequence ID" value="CAG6624642.1"/>
    <property type="molecule type" value="Transcribed_RNA"/>
</dbReference>
<evidence type="ECO:0000256" key="1">
    <source>
        <dbReference type="SAM" id="MobiDB-lite"/>
    </source>
</evidence>
<sequence>MGICLCLTNGWKAIFPSVPSVPFVIEPVVPYFVSRTGGVCGARLPCIRRVDQIIRYAVPSVPVVCRQCLPPRSTRWVVTKPGRGYALPRVPPSSCSSTPSPATTRASSSCAGSSSC</sequence>
<name>A0A8D8MH85_9HEMI</name>
<dbReference type="AlphaFoldDB" id="A0A8D8MH85"/>
<organism evidence="2">
    <name type="scientific">Cacopsylla melanoneura</name>
    <dbReference type="NCBI Taxonomy" id="428564"/>
    <lineage>
        <taxon>Eukaryota</taxon>
        <taxon>Metazoa</taxon>
        <taxon>Ecdysozoa</taxon>
        <taxon>Arthropoda</taxon>
        <taxon>Hexapoda</taxon>
        <taxon>Insecta</taxon>
        <taxon>Pterygota</taxon>
        <taxon>Neoptera</taxon>
        <taxon>Paraneoptera</taxon>
        <taxon>Hemiptera</taxon>
        <taxon>Sternorrhyncha</taxon>
        <taxon>Psylloidea</taxon>
        <taxon>Psyllidae</taxon>
        <taxon>Psyllinae</taxon>
        <taxon>Cacopsylla</taxon>
    </lineage>
</organism>
<evidence type="ECO:0000313" key="2">
    <source>
        <dbReference type="EMBL" id="CAG6624642.1"/>
    </source>
</evidence>
<feature type="compositionally biased region" description="Low complexity" evidence="1">
    <location>
        <begin position="92"/>
        <end position="116"/>
    </location>
</feature>